<dbReference type="SMART" id="SM00421">
    <property type="entry name" value="HTH_LUXR"/>
    <property type="match status" value="1"/>
</dbReference>
<gene>
    <name evidence="2" type="ORF">LFA_2469</name>
</gene>
<dbReference type="Gene3D" id="1.10.10.10">
    <property type="entry name" value="Winged helix-like DNA-binding domain superfamily/Winged helix DNA-binding domain"/>
    <property type="match status" value="1"/>
</dbReference>
<evidence type="ECO:0000313" key="2">
    <source>
        <dbReference type="EMBL" id="CEG57842.1"/>
    </source>
</evidence>
<dbReference type="InterPro" id="IPR036388">
    <property type="entry name" value="WH-like_DNA-bd_sf"/>
</dbReference>
<dbReference type="EMBL" id="LN614827">
    <property type="protein sequence ID" value="CEG57842.1"/>
    <property type="molecule type" value="Genomic_DNA"/>
</dbReference>
<evidence type="ECO:0000313" key="3">
    <source>
        <dbReference type="Proteomes" id="UP000032430"/>
    </source>
</evidence>
<dbReference type="InterPro" id="IPR000792">
    <property type="entry name" value="Tscrpt_reg_LuxR_C"/>
</dbReference>
<accession>A0A098G5W0</accession>
<dbReference type="OrthoDB" id="8593353at2"/>
<organism evidence="2 3">
    <name type="scientific">Legionella fallonii LLAP-10</name>
    <dbReference type="NCBI Taxonomy" id="1212491"/>
    <lineage>
        <taxon>Bacteria</taxon>
        <taxon>Pseudomonadati</taxon>
        <taxon>Pseudomonadota</taxon>
        <taxon>Gammaproteobacteria</taxon>
        <taxon>Legionellales</taxon>
        <taxon>Legionellaceae</taxon>
        <taxon>Legionella</taxon>
    </lineage>
</organism>
<dbReference type="GO" id="GO:0003677">
    <property type="term" value="F:DNA binding"/>
    <property type="evidence" value="ECO:0007669"/>
    <property type="project" value="InterPro"/>
</dbReference>
<dbReference type="AlphaFoldDB" id="A0A098G5W0"/>
<dbReference type="CDD" id="cd06170">
    <property type="entry name" value="LuxR_C_like"/>
    <property type="match status" value="1"/>
</dbReference>
<dbReference type="PROSITE" id="PS50043">
    <property type="entry name" value="HTH_LUXR_2"/>
    <property type="match status" value="1"/>
</dbReference>
<sequence length="250" mass="28799">MMLEKNNIALISSDNVKQLLSPLSSFNISYFAYTKAYIDGSRARLTSNAEHLKAWFEDELYLQGNANAKIDLYESQAALTSTLPNQYPVKWSEDYFNIAHGIHLIRKHDDYCEFFMFASTPKHPEVVNLYLNHLDILQNFCDYFKLKAADLLIKAEQQKIVTPFHNNGIKASHPNNLEQINQELKNQFKFTKRQQQCITLLLKGSSTKSISSQLELSTRTVEHYIDSIKAKLLVRNKAELIIKLVHLFGN</sequence>
<dbReference type="Pfam" id="PF00196">
    <property type="entry name" value="GerE"/>
    <property type="match status" value="1"/>
</dbReference>
<name>A0A098G5W0_9GAMM</name>
<proteinExistence type="predicted"/>
<dbReference type="Proteomes" id="UP000032430">
    <property type="component" value="Chromosome I"/>
</dbReference>
<dbReference type="RefSeq" id="WP_045096266.1">
    <property type="nucleotide sequence ID" value="NZ_LN614827.1"/>
</dbReference>
<protein>
    <recommendedName>
        <fullName evidence="1">HTH luxR-type domain-containing protein</fullName>
    </recommendedName>
</protein>
<dbReference type="KEGG" id="lfa:LFA_2469"/>
<evidence type="ECO:0000259" key="1">
    <source>
        <dbReference type="PROSITE" id="PS50043"/>
    </source>
</evidence>
<feature type="domain" description="HTH luxR-type" evidence="1">
    <location>
        <begin position="183"/>
        <end position="248"/>
    </location>
</feature>
<dbReference type="SUPFAM" id="SSF46894">
    <property type="entry name" value="C-terminal effector domain of the bipartite response regulators"/>
    <property type="match status" value="1"/>
</dbReference>
<dbReference type="GO" id="GO:0006355">
    <property type="term" value="P:regulation of DNA-templated transcription"/>
    <property type="evidence" value="ECO:0007669"/>
    <property type="project" value="InterPro"/>
</dbReference>
<dbReference type="STRING" id="1212491.LFA_2469"/>
<dbReference type="PRINTS" id="PR00038">
    <property type="entry name" value="HTHLUXR"/>
</dbReference>
<dbReference type="HOGENOM" id="CLU_1110344_0_0_6"/>
<dbReference type="PROSITE" id="PS00622">
    <property type="entry name" value="HTH_LUXR_1"/>
    <property type="match status" value="1"/>
</dbReference>
<dbReference type="InterPro" id="IPR016032">
    <property type="entry name" value="Sig_transdc_resp-reg_C-effctor"/>
</dbReference>
<keyword evidence="3" id="KW-1185">Reference proteome</keyword>
<reference evidence="3" key="1">
    <citation type="submission" date="2014-09" db="EMBL/GenBank/DDBJ databases">
        <authorList>
            <person name="Gomez-Valero L."/>
        </authorList>
    </citation>
    <scope>NUCLEOTIDE SEQUENCE [LARGE SCALE GENOMIC DNA]</scope>
    <source>
        <strain evidence="3">ATCC700992</strain>
    </source>
</reference>